<comment type="similarity">
    <text evidence="1 2">Belongs to the cytochrome P450 family.</text>
</comment>
<evidence type="ECO:0000256" key="1">
    <source>
        <dbReference type="ARBA" id="ARBA00010617"/>
    </source>
</evidence>
<comment type="caution">
    <text evidence="3">The sequence shown here is derived from an EMBL/GenBank/DDBJ whole genome shotgun (WGS) entry which is preliminary data.</text>
</comment>
<dbReference type="PANTHER" id="PTHR46696">
    <property type="entry name" value="P450, PUTATIVE (EUROFUNG)-RELATED"/>
    <property type="match status" value="1"/>
</dbReference>
<dbReference type="PANTHER" id="PTHR46696:SF6">
    <property type="entry name" value="P450, PUTATIVE (EUROFUNG)-RELATED"/>
    <property type="match status" value="1"/>
</dbReference>
<keyword evidence="2" id="KW-0503">Monooxygenase</keyword>
<name>A0ABV9RM12_9PSEU</name>
<evidence type="ECO:0000313" key="3">
    <source>
        <dbReference type="EMBL" id="MFC4833247.1"/>
    </source>
</evidence>
<keyword evidence="2" id="KW-0408">Iron</keyword>
<keyword evidence="4" id="KW-1185">Reference proteome</keyword>
<accession>A0ABV9RM12</accession>
<dbReference type="InterPro" id="IPR001128">
    <property type="entry name" value="Cyt_P450"/>
</dbReference>
<dbReference type="PRINTS" id="PR00359">
    <property type="entry name" value="BP450"/>
</dbReference>
<gene>
    <name evidence="3" type="ORF">ACFPEL_12600</name>
</gene>
<protein>
    <submittedName>
        <fullName evidence="3">Cytochrome P450</fullName>
    </submittedName>
</protein>
<reference evidence="4" key="1">
    <citation type="journal article" date="2019" name="Int. J. Syst. Evol. Microbiol.">
        <title>The Global Catalogue of Microorganisms (GCM) 10K type strain sequencing project: providing services to taxonomists for standard genome sequencing and annotation.</title>
        <authorList>
            <consortium name="The Broad Institute Genomics Platform"/>
            <consortium name="The Broad Institute Genome Sequencing Center for Infectious Disease"/>
            <person name="Wu L."/>
            <person name="Ma J."/>
        </authorList>
    </citation>
    <scope>NUCLEOTIDE SEQUENCE [LARGE SCALE GENOMIC DNA]</scope>
    <source>
        <strain evidence="4">CCUG 50347</strain>
    </source>
</reference>
<dbReference type="InterPro" id="IPR017972">
    <property type="entry name" value="Cyt_P450_CS"/>
</dbReference>
<dbReference type="EMBL" id="JBHSIM010000024">
    <property type="protein sequence ID" value="MFC4833247.1"/>
    <property type="molecule type" value="Genomic_DNA"/>
</dbReference>
<dbReference type="Pfam" id="PF00067">
    <property type="entry name" value="p450"/>
    <property type="match status" value="1"/>
</dbReference>
<evidence type="ECO:0000313" key="4">
    <source>
        <dbReference type="Proteomes" id="UP001595909"/>
    </source>
</evidence>
<keyword evidence="2" id="KW-0479">Metal-binding</keyword>
<dbReference type="PROSITE" id="PS00086">
    <property type="entry name" value="CYTOCHROME_P450"/>
    <property type="match status" value="1"/>
</dbReference>
<dbReference type="Gene3D" id="1.10.630.10">
    <property type="entry name" value="Cytochrome P450"/>
    <property type="match status" value="1"/>
</dbReference>
<dbReference type="RefSeq" id="WP_274192340.1">
    <property type="nucleotide sequence ID" value="NZ_BAABHN010000024.1"/>
</dbReference>
<dbReference type="Proteomes" id="UP001595909">
    <property type="component" value="Unassembled WGS sequence"/>
</dbReference>
<evidence type="ECO:0000256" key="2">
    <source>
        <dbReference type="RuleBase" id="RU000461"/>
    </source>
</evidence>
<proteinExistence type="inferred from homology"/>
<sequence>MTTSERKTTGEIGGRDHFTDFDLDSKEFSENFDEVVSAVHQGCPVARSEAQGGYWVVSGFDDVRAIGQDWQTWTNTNGYEPTRSGTDDARLYPLEIDPPYQTRWRAKLGEYFSPRAIRSNKDSIRRNVNELIDQFIEDGECDWVDAFAAHLPGRVFFSTMLGVPLDDLPYLQAAADQAVRGPVEDRMEGWNKVGAYLAGYLEQRAKEEPRGDFVDAVLEGVTTDDGEPAPFMHKVFVMVDMLAGGLATTTFLLSGIAHFLATHPEDARRLADDPGLRPGAVEEVIRVYASILSLGRTATKDTEIAGQPIRKGEMVMLSYAAAARDPRHFANPHEIDITRRIPTNIAFGYGPHRCIGSHLARLQALTAMEEMLRRLPDLSMAEGQEPVFSHSTVTRDMDTLPVRFTPGAKETS</sequence>
<dbReference type="InterPro" id="IPR036396">
    <property type="entry name" value="Cyt_P450_sf"/>
</dbReference>
<dbReference type="InterPro" id="IPR002397">
    <property type="entry name" value="Cyt_P450_B"/>
</dbReference>
<organism evidence="3 4">
    <name type="scientific">Actinomycetospora chibensis</name>
    <dbReference type="NCBI Taxonomy" id="663606"/>
    <lineage>
        <taxon>Bacteria</taxon>
        <taxon>Bacillati</taxon>
        <taxon>Actinomycetota</taxon>
        <taxon>Actinomycetes</taxon>
        <taxon>Pseudonocardiales</taxon>
        <taxon>Pseudonocardiaceae</taxon>
        <taxon>Actinomycetospora</taxon>
    </lineage>
</organism>
<keyword evidence="2" id="KW-0349">Heme</keyword>
<keyword evidence="2" id="KW-0560">Oxidoreductase</keyword>
<dbReference type="SUPFAM" id="SSF48264">
    <property type="entry name" value="Cytochrome P450"/>
    <property type="match status" value="1"/>
</dbReference>